<feature type="compositionally biased region" description="Low complexity" evidence="1">
    <location>
        <begin position="1124"/>
        <end position="1139"/>
    </location>
</feature>
<feature type="compositionally biased region" description="Polar residues" evidence="1">
    <location>
        <begin position="1235"/>
        <end position="1246"/>
    </location>
</feature>
<dbReference type="PANTHER" id="PTHR15087:SF14">
    <property type="entry name" value="PROTEIN NPAT"/>
    <property type="match status" value="1"/>
</dbReference>
<feature type="region of interest" description="Disordered" evidence="1">
    <location>
        <begin position="1388"/>
        <end position="1448"/>
    </location>
</feature>
<dbReference type="EMBL" id="VWYV01000407">
    <property type="protein sequence ID" value="NXE09684.1"/>
    <property type="molecule type" value="Genomic_DNA"/>
</dbReference>
<feature type="region of interest" description="Disordered" evidence="1">
    <location>
        <begin position="193"/>
        <end position="239"/>
    </location>
</feature>
<feature type="compositionally biased region" description="Polar residues" evidence="1">
    <location>
        <begin position="674"/>
        <end position="692"/>
    </location>
</feature>
<reference evidence="3 4" key="1">
    <citation type="submission" date="2019-09" db="EMBL/GenBank/DDBJ databases">
        <title>Bird 10,000 Genomes (B10K) Project - Family phase.</title>
        <authorList>
            <person name="Zhang G."/>
        </authorList>
    </citation>
    <scope>NUCLEOTIDE SEQUENCE [LARGE SCALE GENOMIC DNA]</scope>
    <source>
        <strain evidence="3">B10K-CU-031-23</strain>
    </source>
</reference>
<name>A0A7K8K4K9_9AVES</name>
<feature type="region of interest" description="Disordered" evidence="1">
    <location>
        <begin position="1235"/>
        <end position="1267"/>
    </location>
</feature>
<dbReference type="Pfam" id="PF15712">
    <property type="entry name" value="NPAT_C"/>
    <property type="match status" value="1"/>
</dbReference>
<feature type="non-terminal residue" evidence="3">
    <location>
        <position position="1"/>
    </location>
</feature>
<feature type="region of interest" description="Disordered" evidence="1">
    <location>
        <begin position="1104"/>
        <end position="1220"/>
    </location>
</feature>
<feature type="compositionally biased region" description="Basic and acidic residues" evidence="1">
    <location>
        <begin position="1406"/>
        <end position="1425"/>
    </location>
</feature>
<proteinExistence type="predicted"/>
<evidence type="ECO:0000313" key="4">
    <source>
        <dbReference type="Proteomes" id="UP000533896"/>
    </source>
</evidence>
<comment type="caution">
    <text evidence="3">The sequence shown here is derived from an EMBL/GenBank/DDBJ whole genome shotgun (WGS) entry which is preliminary data.</text>
</comment>
<evidence type="ECO:0000256" key="1">
    <source>
        <dbReference type="SAM" id="MobiDB-lite"/>
    </source>
</evidence>
<feature type="compositionally biased region" description="Polar residues" evidence="1">
    <location>
        <begin position="1389"/>
        <end position="1400"/>
    </location>
</feature>
<feature type="region of interest" description="Disordered" evidence="1">
    <location>
        <begin position="534"/>
        <end position="594"/>
    </location>
</feature>
<feature type="region of interest" description="Disordered" evidence="1">
    <location>
        <begin position="120"/>
        <end position="144"/>
    </location>
</feature>
<dbReference type="Proteomes" id="UP000533896">
    <property type="component" value="Unassembled WGS sequence"/>
</dbReference>
<protein>
    <submittedName>
        <fullName evidence="3">NPAT protein</fullName>
    </submittedName>
</protein>
<feature type="compositionally biased region" description="Polar residues" evidence="1">
    <location>
        <begin position="1106"/>
        <end position="1116"/>
    </location>
</feature>
<dbReference type="GO" id="GO:0003712">
    <property type="term" value="F:transcription coregulator activity"/>
    <property type="evidence" value="ECO:0007669"/>
    <property type="project" value="TreeGrafter"/>
</dbReference>
<feature type="compositionally biased region" description="Low complexity" evidence="1">
    <location>
        <begin position="552"/>
        <end position="572"/>
    </location>
</feature>
<feature type="region of interest" description="Disordered" evidence="1">
    <location>
        <begin position="721"/>
        <end position="758"/>
    </location>
</feature>
<feature type="domain" description="Protein NPAT C-terminal" evidence="2">
    <location>
        <begin position="784"/>
        <end position="1462"/>
    </location>
</feature>
<accession>A0A7K8K4K9</accession>
<dbReference type="PANTHER" id="PTHR15087">
    <property type="entry name" value="PROTEIN NPAT"/>
    <property type="match status" value="1"/>
</dbReference>
<evidence type="ECO:0000259" key="2">
    <source>
        <dbReference type="Pfam" id="PF15712"/>
    </source>
</evidence>
<feature type="region of interest" description="Disordered" evidence="1">
    <location>
        <begin position="650"/>
        <end position="692"/>
    </location>
</feature>
<sequence length="1462" mass="157598">VAGYLQQEKLLATCREFILESSDLKEYAEHCTEDGFIPACLLSLCGKNLTTILNEYVAMKTKETTSEVPAMMSSLWKKLDYTLSQIRSMQNSTGFSANQRTRTRSGIVEMKRQRMLQQSAPPNSGLLSVAHQSGPQNSSSVVSPQVIHRPTINQSVSQTRLNTLFGHQSQMQENKITTGDFIHIQVPTLQERKLHSNLLSPGRRKSESQKRKSIATSGPLPAPRSSQDPDEVTVEKESEPLEEFIDGNFPQLVIENAREKILSNKSLQEKLAENINKILSSDGNVTQAPKQADSGPTEQETSIDEILGLQGEIHMSEEAIQDILEQTESDPAFQALFDLFDYGRSKVNKNLPAGVSDQSGVENAILVDEDNLETLESSLGTEETSRCDNSRESLSCKGFQQGEASCALKTSINGDDMAKKNPTSEQLHGNCRPRKQTEVLKTITPEHIGELEIAFESVPGLTEPNKRQSSDSECKEHCGDSYDRKESSALVSDSERAMEVEKGLLGHSAQSSPNLEYVHSGSPQVSLISLAEGTTASENKTHSGSKCHLSPDTSLSEKTLSKSSSDGSPGHSVLLRRNNSSISSPSADAGKEQAVTNDTAALASILQENSSHHSNHQEQSLQSDCATTSAVKISDLDKTELQLEVVDTSNKPYSNDQHTLDKPCKKDFNLPSGLPNSEGTQGEMQEPSSSTKVDADNIYFSSGEDACPEISVVSTENNLPTSEICHSPLPETASSTDESGTEAKGISGVSSSSQPMDVDPSNIMSLKIIISDDPFMSSDTELNNAVSSITGENLPTIILSSPAKSPTKTAGLSKCLTSEDTEKSVDSALSEQNLLVLRPKDPVVTSASAQNEDCTGFSVAGTTNLSKEGGFIQLMPATSTAFGSSNNLYIATCVTDPAALGTAVTPSNVVVLPGNSVPLAAQAPAVQQLRTPPRSSSTFAANQAVSPSFPQGSAIIIASPVQPVLQGMVGMIPLSVVGQNGNTFSAPTRQVLHMPVANPVCNRSVPKLPIPPKSQKIPGARNKTNTGTHLAFLRRAEEKWGSTDTSSVHLIFRTANSDKLITAELGRKVEENLPVAPVESTSSNSRQSESHRRVLCFDNILPAPGGNTQIQTTKSLSQKERNESTSFAVDSASSSAKAQVAKREKDKTLPRILCKPEVGSNRSASAKEPQPERKVATAGLPLDPFHKTTANKENELRRDTDEKQKTHDTAKLSNGQQNVSLWNEKTVASVQELNKKQGSLSNGNGKSSASVSLSSKEPKREPAKVSNQGLCLSSPFTKQCVEMLQDIQWHSPPSKTVENGELPVPRTPSGVGDRHTEDTTDSVRTPTCRRFSEDSATPRIMVPPATPDLPACSPASETGSENSVSMAAHTLMILSRAAIARTSSATPLKDNTQQFRSLRSTVKKRKLEDMNEGERNSRSANRKDVQSSPTPSKKKKIKAKLPNSFPAGMDVDKFLLSLHYDE</sequence>
<dbReference type="InterPro" id="IPR031442">
    <property type="entry name" value="NPAT_C"/>
</dbReference>
<dbReference type="OrthoDB" id="6287635at2759"/>
<feature type="compositionally biased region" description="Basic and acidic residues" evidence="1">
    <location>
        <begin position="658"/>
        <end position="668"/>
    </location>
</feature>
<dbReference type="GO" id="GO:0005634">
    <property type="term" value="C:nucleus"/>
    <property type="evidence" value="ECO:0007669"/>
    <property type="project" value="TreeGrafter"/>
</dbReference>
<feature type="non-terminal residue" evidence="3">
    <location>
        <position position="1462"/>
    </location>
</feature>
<feature type="compositionally biased region" description="Low complexity" evidence="1">
    <location>
        <begin position="132"/>
        <end position="144"/>
    </location>
</feature>
<evidence type="ECO:0000313" key="3">
    <source>
        <dbReference type="EMBL" id="NXE09684.1"/>
    </source>
</evidence>
<feature type="compositionally biased region" description="Basic and acidic residues" evidence="1">
    <location>
        <begin position="464"/>
        <end position="496"/>
    </location>
</feature>
<feature type="compositionally biased region" description="Basic and acidic residues" evidence="1">
    <location>
        <begin position="1184"/>
        <end position="1210"/>
    </location>
</feature>
<feature type="compositionally biased region" description="Polar residues" evidence="1">
    <location>
        <begin position="1211"/>
        <end position="1220"/>
    </location>
</feature>
<keyword evidence="4" id="KW-1185">Reference proteome</keyword>
<gene>
    <name evidence="3" type="primary">Npat</name>
    <name evidence="3" type="ORF">LOPRUF_R00660</name>
</gene>
<organism evidence="3 4">
    <name type="scientific">Lophotis ruficrista</name>
    <dbReference type="NCBI Taxonomy" id="172689"/>
    <lineage>
        <taxon>Eukaryota</taxon>
        <taxon>Metazoa</taxon>
        <taxon>Chordata</taxon>
        <taxon>Craniata</taxon>
        <taxon>Vertebrata</taxon>
        <taxon>Euteleostomi</taxon>
        <taxon>Archelosauria</taxon>
        <taxon>Archosauria</taxon>
        <taxon>Dinosauria</taxon>
        <taxon>Saurischia</taxon>
        <taxon>Theropoda</taxon>
        <taxon>Coelurosauria</taxon>
        <taxon>Aves</taxon>
        <taxon>Neognathae</taxon>
        <taxon>Neoaves</taxon>
        <taxon>Otidimorphae</taxon>
        <taxon>Otidiformes</taxon>
        <taxon>Otididae</taxon>
        <taxon>Lophotis</taxon>
    </lineage>
</organism>
<dbReference type="InterPro" id="IPR052850">
    <property type="entry name" value="NPAT_LisH"/>
</dbReference>
<feature type="region of interest" description="Disordered" evidence="1">
    <location>
        <begin position="1291"/>
        <end position="1363"/>
    </location>
</feature>
<feature type="compositionally biased region" description="Polar residues" evidence="1">
    <location>
        <begin position="534"/>
        <end position="544"/>
    </location>
</feature>
<feature type="region of interest" description="Disordered" evidence="1">
    <location>
        <begin position="455"/>
        <end position="496"/>
    </location>
</feature>
<feature type="compositionally biased region" description="Polar residues" evidence="1">
    <location>
        <begin position="577"/>
        <end position="586"/>
    </location>
</feature>